<accession>A0A6C2YKK2</accession>
<dbReference type="InParanoid" id="A0A6C2YKK2"/>
<dbReference type="Proteomes" id="UP000464378">
    <property type="component" value="Chromosome"/>
</dbReference>
<organism evidence="1">
    <name type="scientific">Tuwongella immobilis</name>
    <dbReference type="NCBI Taxonomy" id="692036"/>
    <lineage>
        <taxon>Bacteria</taxon>
        <taxon>Pseudomonadati</taxon>
        <taxon>Planctomycetota</taxon>
        <taxon>Planctomycetia</taxon>
        <taxon>Gemmatales</taxon>
        <taxon>Gemmataceae</taxon>
        <taxon>Tuwongella</taxon>
    </lineage>
</organism>
<dbReference type="AlphaFoldDB" id="A0A6C2YKK2"/>
<name>A0A6C2YKK2_9BACT</name>
<sequence length="100" mass="11575">MNGPPAELLEKICFLIHRGCVEIRQFIGEGRPEQAFALADAIEHIPGYLPSWKDEYLAIIADSFQRYQAKYHNKAFDYYGILLSDASTFQHELGRWRGDR</sequence>
<evidence type="ECO:0000313" key="1">
    <source>
        <dbReference type="EMBL" id="VIP01831.1"/>
    </source>
</evidence>
<keyword evidence="2" id="KW-1185">Reference proteome</keyword>
<dbReference type="EMBL" id="LR586016">
    <property type="protein sequence ID" value="VIP01831.1"/>
    <property type="molecule type" value="Genomic_DNA"/>
</dbReference>
<dbReference type="EMBL" id="LR593887">
    <property type="protein sequence ID" value="VTR99581.1"/>
    <property type="molecule type" value="Genomic_DNA"/>
</dbReference>
<dbReference type="KEGG" id="tim:GMBLW1_21290"/>
<evidence type="ECO:0000313" key="2">
    <source>
        <dbReference type="Proteomes" id="UP000464378"/>
    </source>
</evidence>
<gene>
    <name evidence="1" type="ORF">GMBLW1_21290</name>
</gene>
<reference evidence="1" key="1">
    <citation type="submission" date="2019-04" db="EMBL/GenBank/DDBJ databases">
        <authorList>
            <consortium name="Science for Life Laboratories"/>
        </authorList>
    </citation>
    <scope>NUCLEOTIDE SEQUENCE</scope>
    <source>
        <strain evidence="1">MBLW1</strain>
    </source>
</reference>
<protein>
    <submittedName>
        <fullName evidence="1">Uncharacterized protein</fullName>
    </submittedName>
</protein>
<dbReference type="RefSeq" id="WP_162657076.1">
    <property type="nucleotide sequence ID" value="NZ_LR593887.1"/>
</dbReference>
<proteinExistence type="predicted"/>